<dbReference type="Pfam" id="PF01590">
    <property type="entry name" value="GAF"/>
    <property type="match status" value="1"/>
</dbReference>
<dbReference type="AlphaFoldDB" id="A0A1H3D0N6"/>
<dbReference type="Gene3D" id="3.30.450.40">
    <property type="match status" value="1"/>
</dbReference>
<evidence type="ECO:0000256" key="1">
    <source>
        <dbReference type="ARBA" id="ARBA00004196"/>
    </source>
</evidence>
<feature type="domain" description="GAF" evidence="4">
    <location>
        <begin position="184"/>
        <end position="321"/>
    </location>
</feature>
<dbReference type="OrthoDB" id="9806939at2"/>
<proteinExistence type="predicted"/>
<dbReference type="InterPro" id="IPR003018">
    <property type="entry name" value="GAF"/>
</dbReference>
<keyword evidence="2 3" id="KW-0175">Coiled coil</keyword>
<dbReference type="RefSeq" id="WP_092570258.1">
    <property type="nucleotide sequence ID" value="NZ_BMXH01000005.1"/>
</dbReference>
<dbReference type="Pfam" id="PF25973">
    <property type="entry name" value="BSH_CzcB"/>
    <property type="match status" value="1"/>
</dbReference>
<dbReference type="InterPro" id="IPR050465">
    <property type="entry name" value="UPF0194_transport"/>
</dbReference>
<feature type="domain" description="CzcB-like barrel-sandwich hybrid" evidence="5">
    <location>
        <begin position="390"/>
        <end position="511"/>
    </location>
</feature>
<accession>A0A1H3D0N6</accession>
<evidence type="ECO:0000259" key="5">
    <source>
        <dbReference type="Pfam" id="PF25973"/>
    </source>
</evidence>
<dbReference type="InterPro" id="IPR058647">
    <property type="entry name" value="BSH_CzcB-like"/>
</dbReference>
<gene>
    <name evidence="6" type="ORF">SAMN05443545_106143</name>
</gene>
<evidence type="ECO:0000313" key="7">
    <source>
        <dbReference type="Proteomes" id="UP000198500"/>
    </source>
</evidence>
<dbReference type="Gene3D" id="2.40.50.100">
    <property type="match status" value="1"/>
</dbReference>
<dbReference type="PANTHER" id="PTHR32347">
    <property type="entry name" value="EFFLUX SYSTEM COMPONENT YKNX-RELATED"/>
    <property type="match status" value="1"/>
</dbReference>
<dbReference type="PANTHER" id="PTHR32347:SF23">
    <property type="entry name" value="BLL5650 PROTEIN"/>
    <property type="match status" value="1"/>
</dbReference>
<reference evidence="6 7" key="1">
    <citation type="submission" date="2016-10" db="EMBL/GenBank/DDBJ databases">
        <authorList>
            <person name="de Groot N.N."/>
        </authorList>
    </citation>
    <scope>NUCLEOTIDE SEQUENCE [LARGE SCALE GENOMIC DNA]</scope>
    <source>
        <strain evidence="6 7">DSM 19219</strain>
    </source>
</reference>
<evidence type="ECO:0000256" key="3">
    <source>
        <dbReference type="SAM" id="Coils"/>
    </source>
</evidence>
<dbReference type="EMBL" id="FNNI01000006">
    <property type="protein sequence ID" value="SDX59239.1"/>
    <property type="molecule type" value="Genomic_DNA"/>
</dbReference>
<dbReference type="GO" id="GO:0030313">
    <property type="term" value="C:cell envelope"/>
    <property type="evidence" value="ECO:0007669"/>
    <property type="project" value="UniProtKB-SubCell"/>
</dbReference>
<keyword evidence="7" id="KW-1185">Reference proteome</keyword>
<dbReference type="SUPFAM" id="SSF111369">
    <property type="entry name" value="HlyD-like secretion proteins"/>
    <property type="match status" value="1"/>
</dbReference>
<dbReference type="Proteomes" id="UP000198500">
    <property type="component" value="Unassembled WGS sequence"/>
</dbReference>
<dbReference type="STRING" id="574349.SAMN05443545_106143"/>
<name>A0A1H3D0N6_9GAMM</name>
<comment type="subcellular location">
    <subcellularLocation>
        <location evidence="1">Cell envelope</location>
    </subcellularLocation>
</comment>
<dbReference type="InterPro" id="IPR029016">
    <property type="entry name" value="GAF-like_dom_sf"/>
</dbReference>
<feature type="coiled-coil region" evidence="3">
    <location>
        <begin position="428"/>
        <end position="481"/>
    </location>
</feature>
<sequence length="619" mass="67645">MTSTTGDVETQAAATSADIVDTQAWLTRHGERLAASYPGVEVAEGIVLWRQSPSWLPVALWPANADGVALLDLADQVREAESGLVSALDQGGLAIGYPVRDLSDDAETALIGAVALRITRPGTPGEPPREDDLVPLMQHLEDAVAGLERDILARHHAITRRRQSRLGDHLTLLAAVLEQSSFDAAAMQLTTRLAAALDAERVSLGWRRGSRTRMRQISHSARFNRKMNRIRATEAAMDEALDQRRAVVWPLQEGAEQEAGAPVNRGHGVLCEMTDVPCALTVPCLDDGRPRGAVTIEREQPFDDEEIGALQSLMALCTRALEEKRRNDRPLPLKAIAAMGEQSGRLLGAGHLGYKLTAIVLVAVAAFAYFATGTDHQSADATLRSDVQRVIAAPFQGYIDDARVRAGDRVEEGDVLATMDTRDLRLQQLESQSELAKLSSEAQELRAEGERASLNVVDAQRDQAEAELQLVQSRLDRANLRAPYDGVVVSGDLTQRLGSAVEGGEELFRVAPEGDYRLELAVDEARIDDISPGQQGELILSAMTDTPLDFEVTRLTPETRSQEGSNRFIVEAELEEAPAGLRPGMEGVGKIELGEDRLVSIWTRELVDWLRLNVWQWWG</sequence>
<organism evidence="6 7">
    <name type="scientific">Aidingimonas halophila</name>
    <dbReference type="NCBI Taxonomy" id="574349"/>
    <lineage>
        <taxon>Bacteria</taxon>
        <taxon>Pseudomonadati</taxon>
        <taxon>Pseudomonadota</taxon>
        <taxon>Gammaproteobacteria</taxon>
        <taxon>Oceanospirillales</taxon>
        <taxon>Halomonadaceae</taxon>
        <taxon>Aidingimonas</taxon>
    </lineage>
</organism>
<evidence type="ECO:0000259" key="4">
    <source>
        <dbReference type="Pfam" id="PF01590"/>
    </source>
</evidence>
<dbReference type="Gene3D" id="2.40.30.170">
    <property type="match status" value="1"/>
</dbReference>
<protein>
    <submittedName>
        <fullName evidence="6">RND family efflux transporter, MFP subunit</fullName>
    </submittedName>
</protein>
<evidence type="ECO:0000313" key="6">
    <source>
        <dbReference type="EMBL" id="SDX59239.1"/>
    </source>
</evidence>
<dbReference type="SUPFAM" id="SSF55781">
    <property type="entry name" value="GAF domain-like"/>
    <property type="match status" value="1"/>
</dbReference>
<evidence type="ECO:0000256" key="2">
    <source>
        <dbReference type="ARBA" id="ARBA00023054"/>
    </source>
</evidence>